<evidence type="ECO:0000313" key="3">
    <source>
        <dbReference type="Proteomes" id="UP000317648"/>
    </source>
</evidence>
<sequence>MPNENPKSLLAQLTGRARKEGASAWSVLTTRSGAPDSPSDAMAEQAPAAEPSDQHLDERYVDEAPAEPSAESEAAAPAPQRADEARLDSLLERINRLTSAGGEQGVNAPTAPLAGTPAVHSGLAPTAPMPAHPSPPASTAIPDSFVPAEPTSFRAAGLSDSDVEMLVMKYLLARGDASGREIADQVKLPFMLVEPLLRQLKQDQMLAYKGSAMMNDYVCQLTEFGRERARRYTIDCTYFGSAPVSLDDYIASVKAQSIENQHPTQDDLEQAFADLLINKKMFSRLGPAINSGRGMFLFGAPGNGKTSIAERITSCFGTAIWVPRAIGVDGQIIRLFDPMNHELAPLPPGAGIYNDTRIDQRWVRIRRPTIIAGGELTMDSLEITTSPTTNISEAPLQLKSNCGTLVIDDFGRQKMGVDELLNRWIVPLEKRYDFLNLSNGKKIQAPFDQLIVFSTNLEPRDLVDDAFLRRIPYKIEIIDPSEEEFRQLFEVMSPKMGFEYNPATVDYLVETHYKSCNRPFRCCQPRDLLLQVKNHCLYERMELRLSNESFDYAVENYFAVM</sequence>
<dbReference type="Gene3D" id="3.40.50.300">
    <property type="entry name" value="P-loop containing nucleotide triphosphate hydrolases"/>
    <property type="match status" value="1"/>
</dbReference>
<protein>
    <recommendedName>
        <fullName evidence="4">AAA+ ATPase domain-containing protein</fullName>
    </recommendedName>
</protein>
<dbReference type="SUPFAM" id="SSF52540">
    <property type="entry name" value="P-loop containing nucleoside triphosphate hydrolases"/>
    <property type="match status" value="1"/>
</dbReference>
<dbReference type="EMBL" id="CP036433">
    <property type="protein sequence ID" value="QDU95967.1"/>
    <property type="molecule type" value="Genomic_DNA"/>
</dbReference>
<feature type="region of interest" description="Disordered" evidence="1">
    <location>
        <begin position="1"/>
        <end position="82"/>
    </location>
</feature>
<keyword evidence="3" id="KW-1185">Reference proteome</keyword>
<proteinExistence type="predicted"/>
<dbReference type="RefSeq" id="WP_231756331.1">
    <property type="nucleotide sequence ID" value="NZ_CP036433.1"/>
</dbReference>
<dbReference type="InterPro" id="IPR036390">
    <property type="entry name" value="WH_DNA-bd_sf"/>
</dbReference>
<dbReference type="SUPFAM" id="SSF46785">
    <property type="entry name" value="Winged helix' DNA-binding domain"/>
    <property type="match status" value="1"/>
</dbReference>
<dbReference type="Proteomes" id="UP000317648">
    <property type="component" value="Chromosome"/>
</dbReference>
<organism evidence="2 3">
    <name type="scientific">Lignipirellula cremea</name>
    <dbReference type="NCBI Taxonomy" id="2528010"/>
    <lineage>
        <taxon>Bacteria</taxon>
        <taxon>Pseudomonadati</taxon>
        <taxon>Planctomycetota</taxon>
        <taxon>Planctomycetia</taxon>
        <taxon>Pirellulales</taxon>
        <taxon>Pirellulaceae</taxon>
        <taxon>Lignipirellula</taxon>
    </lineage>
</organism>
<dbReference type="AlphaFoldDB" id="A0A518DVV6"/>
<accession>A0A518DVV6</accession>
<feature type="compositionally biased region" description="Low complexity" evidence="1">
    <location>
        <begin position="66"/>
        <end position="79"/>
    </location>
</feature>
<name>A0A518DVV6_9BACT</name>
<feature type="region of interest" description="Disordered" evidence="1">
    <location>
        <begin position="100"/>
        <end position="145"/>
    </location>
</feature>
<reference evidence="2 3" key="1">
    <citation type="submission" date="2019-02" db="EMBL/GenBank/DDBJ databases">
        <title>Deep-cultivation of Planctomycetes and their phenomic and genomic characterization uncovers novel biology.</title>
        <authorList>
            <person name="Wiegand S."/>
            <person name="Jogler M."/>
            <person name="Boedeker C."/>
            <person name="Pinto D."/>
            <person name="Vollmers J."/>
            <person name="Rivas-Marin E."/>
            <person name="Kohn T."/>
            <person name="Peeters S.H."/>
            <person name="Heuer A."/>
            <person name="Rast P."/>
            <person name="Oberbeckmann S."/>
            <person name="Bunk B."/>
            <person name="Jeske O."/>
            <person name="Meyerdierks A."/>
            <person name="Storesund J.E."/>
            <person name="Kallscheuer N."/>
            <person name="Luecker S."/>
            <person name="Lage O.M."/>
            <person name="Pohl T."/>
            <person name="Merkel B.J."/>
            <person name="Hornburger P."/>
            <person name="Mueller R.-W."/>
            <person name="Bruemmer F."/>
            <person name="Labrenz M."/>
            <person name="Spormann A.M."/>
            <person name="Op den Camp H."/>
            <person name="Overmann J."/>
            <person name="Amann R."/>
            <person name="Jetten M.S.M."/>
            <person name="Mascher T."/>
            <person name="Medema M.H."/>
            <person name="Devos D.P."/>
            <person name="Kaster A.-K."/>
            <person name="Ovreas L."/>
            <person name="Rohde M."/>
            <person name="Galperin M.Y."/>
            <person name="Jogler C."/>
        </authorList>
    </citation>
    <scope>NUCLEOTIDE SEQUENCE [LARGE SCALE GENOMIC DNA]</scope>
    <source>
        <strain evidence="2 3">Pla85_3_4</strain>
    </source>
</reference>
<evidence type="ECO:0008006" key="4">
    <source>
        <dbReference type="Google" id="ProtNLM"/>
    </source>
</evidence>
<evidence type="ECO:0000313" key="2">
    <source>
        <dbReference type="EMBL" id="QDU95967.1"/>
    </source>
</evidence>
<feature type="compositionally biased region" description="Basic and acidic residues" evidence="1">
    <location>
        <begin position="52"/>
        <end position="62"/>
    </location>
</feature>
<dbReference type="KEGG" id="lcre:Pla8534_37860"/>
<gene>
    <name evidence="2" type="ORF">Pla8534_37860</name>
</gene>
<feature type="compositionally biased region" description="Pro residues" evidence="1">
    <location>
        <begin position="127"/>
        <end position="136"/>
    </location>
</feature>
<evidence type="ECO:0000256" key="1">
    <source>
        <dbReference type="SAM" id="MobiDB-lite"/>
    </source>
</evidence>
<dbReference type="InterPro" id="IPR027417">
    <property type="entry name" value="P-loop_NTPase"/>
</dbReference>